<dbReference type="Proteomes" id="UP000242427">
    <property type="component" value="Unassembled WGS sequence"/>
</dbReference>
<dbReference type="AlphaFoldDB" id="A0A9X7PJ23"/>
<keyword evidence="3" id="KW-0804">Transcription</keyword>
<dbReference type="PANTHER" id="PTHR30055">
    <property type="entry name" value="HTH-TYPE TRANSCRIPTIONAL REGULATOR RUTR"/>
    <property type="match status" value="1"/>
</dbReference>
<dbReference type="Gene3D" id="1.10.357.10">
    <property type="entry name" value="Tetracycline Repressor, domain 2"/>
    <property type="match status" value="1"/>
</dbReference>
<dbReference type="InterPro" id="IPR036271">
    <property type="entry name" value="Tet_transcr_reg_TetR-rel_C_sf"/>
</dbReference>
<evidence type="ECO:0000313" key="8">
    <source>
        <dbReference type="Proteomes" id="UP000242427"/>
    </source>
</evidence>
<dbReference type="InterPro" id="IPR009057">
    <property type="entry name" value="Homeodomain-like_sf"/>
</dbReference>
<evidence type="ECO:0000256" key="2">
    <source>
        <dbReference type="ARBA" id="ARBA00023125"/>
    </source>
</evidence>
<evidence type="ECO:0000256" key="1">
    <source>
        <dbReference type="ARBA" id="ARBA00023015"/>
    </source>
</evidence>
<sequence>MSREGGCTTVPSTSGTGSTGRRHRVREEALAEILRTGRRLLVEEGPSAVTLRAIAREMGMTAPALYRYYAGHRDLIQALTSHLYDELAAALTEARERHPADEPGRRLREVCRELRRWALAHPREFGLLFAKPVTDADTAPGSAAHDPSWRFGAVLLGLMVELWRRGGVRPPTGLDPSWIAQLEEVREHLAGEPVPLEVIYVFVACWARLYGAVAVEVFGHLDFALTDPEPLFEQTLRDIMAALGEGAALPSEPRSCA</sequence>
<keyword evidence="1" id="KW-0805">Transcription regulation</keyword>
<comment type="caution">
    <text evidence="7">The sequence shown here is derived from an EMBL/GenBank/DDBJ whole genome shotgun (WGS) entry which is preliminary data.</text>
</comment>
<dbReference type="EMBL" id="PXWG01000007">
    <property type="protein sequence ID" value="PSJ29770.1"/>
    <property type="molecule type" value="Genomic_DNA"/>
</dbReference>
<dbReference type="PANTHER" id="PTHR30055:SF234">
    <property type="entry name" value="HTH-TYPE TRANSCRIPTIONAL REGULATOR BETI"/>
    <property type="match status" value="1"/>
</dbReference>
<feature type="domain" description="HTH tetR-type" evidence="6">
    <location>
        <begin position="27"/>
        <end position="87"/>
    </location>
</feature>
<proteinExistence type="predicted"/>
<dbReference type="Pfam" id="PF00440">
    <property type="entry name" value="TetR_N"/>
    <property type="match status" value="1"/>
</dbReference>
<reference evidence="7 8" key="1">
    <citation type="submission" date="2018-03" db="EMBL/GenBank/DDBJ databases">
        <title>Chitinolytic properties of Streptosporangium nondiastaticum TBG75A20.</title>
        <authorList>
            <person name="Gayathri V."/>
            <person name="Shiburaj S."/>
        </authorList>
    </citation>
    <scope>NUCLEOTIDE SEQUENCE [LARGE SCALE GENOMIC DNA]</scope>
    <source>
        <strain evidence="7 8">TBG75A20</strain>
    </source>
</reference>
<evidence type="ECO:0000256" key="4">
    <source>
        <dbReference type="PROSITE-ProRule" id="PRU00335"/>
    </source>
</evidence>
<dbReference type="SUPFAM" id="SSF46689">
    <property type="entry name" value="Homeodomain-like"/>
    <property type="match status" value="1"/>
</dbReference>
<name>A0A9X7PJ23_9ACTN</name>
<dbReference type="InterPro" id="IPR025996">
    <property type="entry name" value="MT1864/Rv1816-like_C"/>
</dbReference>
<dbReference type="GO" id="GO:0000976">
    <property type="term" value="F:transcription cis-regulatory region binding"/>
    <property type="evidence" value="ECO:0007669"/>
    <property type="project" value="TreeGrafter"/>
</dbReference>
<keyword evidence="2 4" id="KW-0238">DNA-binding</keyword>
<feature type="region of interest" description="Disordered" evidence="5">
    <location>
        <begin position="1"/>
        <end position="24"/>
    </location>
</feature>
<dbReference type="Pfam" id="PF13305">
    <property type="entry name" value="TetR_C_33"/>
    <property type="match status" value="1"/>
</dbReference>
<evidence type="ECO:0000259" key="6">
    <source>
        <dbReference type="PROSITE" id="PS50977"/>
    </source>
</evidence>
<protein>
    <submittedName>
        <fullName evidence="7">TetR family transcriptional regulator</fullName>
    </submittedName>
</protein>
<dbReference type="OrthoDB" id="3210322at2"/>
<gene>
    <name evidence="7" type="ORF">B7P34_05835</name>
</gene>
<evidence type="ECO:0000256" key="5">
    <source>
        <dbReference type="SAM" id="MobiDB-lite"/>
    </source>
</evidence>
<evidence type="ECO:0000313" key="7">
    <source>
        <dbReference type="EMBL" id="PSJ29770.1"/>
    </source>
</evidence>
<accession>A0A9X7PJ23</accession>
<dbReference type="GO" id="GO:0003700">
    <property type="term" value="F:DNA-binding transcription factor activity"/>
    <property type="evidence" value="ECO:0007669"/>
    <property type="project" value="TreeGrafter"/>
</dbReference>
<dbReference type="InterPro" id="IPR050109">
    <property type="entry name" value="HTH-type_TetR-like_transc_reg"/>
</dbReference>
<dbReference type="PROSITE" id="PS50977">
    <property type="entry name" value="HTH_TETR_2"/>
    <property type="match status" value="1"/>
</dbReference>
<feature type="compositionally biased region" description="Low complexity" evidence="5">
    <location>
        <begin position="1"/>
        <end position="16"/>
    </location>
</feature>
<keyword evidence="8" id="KW-1185">Reference proteome</keyword>
<organism evidence="7 8">
    <name type="scientific">Streptosporangium nondiastaticum</name>
    <dbReference type="NCBI Taxonomy" id="35764"/>
    <lineage>
        <taxon>Bacteria</taxon>
        <taxon>Bacillati</taxon>
        <taxon>Actinomycetota</taxon>
        <taxon>Actinomycetes</taxon>
        <taxon>Streptosporangiales</taxon>
        <taxon>Streptosporangiaceae</taxon>
        <taxon>Streptosporangium</taxon>
    </lineage>
</organism>
<feature type="DNA-binding region" description="H-T-H motif" evidence="4">
    <location>
        <begin position="50"/>
        <end position="69"/>
    </location>
</feature>
<evidence type="ECO:0000256" key="3">
    <source>
        <dbReference type="ARBA" id="ARBA00023163"/>
    </source>
</evidence>
<dbReference type="InterPro" id="IPR001647">
    <property type="entry name" value="HTH_TetR"/>
</dbReference>
<dbReference type="SUPFAM" id="SSF48498">
    <property type="entry name" value="Tetracyclin repressor-like, C-terminal domain"/>
    <property type="match status" value="1"/>
</dbReference>